<dbReference type="AlphaFoldDB" id="A0A1R4EG45"/>
<evidence type="ECO:0000256" key="3">
    <source>
        <dbReference type="SAM" id="SignalP"/>
    </source>
</evidence>
<reference evidence="5" key="1">
    <citation type="submission" date="2017-02" db="EMBL/GenBank/DDBJ databases">
        <authorList>
            <person name="Mornico D."/>
        </authorList>
    </citation>
    <scope>NUCLEOTIDE SEQUENCE [LARGE SCALE GENOMIC DNA]</scope>
</reference>
<keyword evidence="5" id="KW-1185">Reference proteome</keyword>
<dbReference type="Gene3D" id="3.40.190.10">
    <property type="entry name" value="Periplasmic binding protein-like II"/>
    <property type="match status" value="2"/>
</dbReference>
<organism evidence="4 5">
    <name type="scientific">Psychrobacter pasteurii</name>
    <dbReference type="NCBI Taxonomy" id="1945520"/>
    <lineage>
        <taxon>Bacteria</taxon>
        <taxon>Pseudomonadati</taxon>
        <taxon>Pseudomonadota</taxon>
        <taxon>Gammaproteobacteria</taxon>
        <taxon>Moraxellales</taxon>
        <taxon>Moraxellaceae</taxon>
        <taxon>Psychrobacter</taxon>
    </lineage>
</organism>
<evidence type="ECO:0000313" key="5">
    <source>
        <dbReference type="Proteomes" id="UP000188169"/>
    </source>
</evidence>
<name>A0A1R4EG45_9GAMM</name>
<feature type="compositionally biased region" description="Acidic residues" evidence="2">
    <location>
        <begin position="367"/>
        <end position="379"/>
    </location>
</feature>
<protein>
    <submittedName>
        <fullName evidence="4">Putative binding protein component of ABC iron transporter</fullName>
    </submittedName>
</protein>
<keyword evidence="1 3" id="KW-0732">Signal</keyword>
<dbReference type="PANTHER" id="PTHR30006">
    <property type="entry name" value="THIAMINE-BINDING PERIPLASMIC PROTEIN-RELATED"/>
    <property type="match status" value="1"/>
</dbReference>
<gene>
    <name evidence="4" type="ORF">A1019T_01418</name>
</gene>
<evidence type="ECO:0000256" key="1">
    <source>
        <dbReference type="ARBA" id="ARBA00022729"/>
    </source>
</evidence>
<dbReference type="GO" id="GO:0030288">
    <property type="term" value="C:outer membrane-bounded periplasmic space"/>
    <property type="evidence" value="ECO:0007669"/>
    <property type="project" value="TreeGrafter"/>
</dbReference>
<proteinExistence type="predicted"/>
<dbReference type="OrthoDB" id="366726at2"/>
<feature type="chain" id="PRO_5012255475" evidence="3">
    <location>
        <begin position="33"/>
        <end position="379"/>
    </location>
</feature>
<dbReference type="PROSITE" id="PS51257">
    <property type="entry name" value="PROKAR_LIPOPROTEIN"/>
    <property type="match status" value="1"/>
</dbReference>
<sequence>MLKVVRSNSKLLKRALSVFILASLSLTGCSNAQDEDENQADNPVQISQERFQIGTDLDIKTLSRLSDAYRQETGILIEWVPVDKSVFTIHFDEEPPLHFDVKLPKGVDMLMMHSVYTLANASASHVLQPVGSRTLATTVPAHYQDPDGEWFGVGKYARSIVYNKNKVNERELVNYAGLGASRWFGKLCMTDIYSPENQAIAKMMMSYNGTKLTPEILANWQANMGSPLANNAEILNQIEQGGCDVGIVDSDAFWGYAKTHPNTQLRLMWPNQINRGAITNAISIGMVDAGEEVGQALRFMEWLVSDRGQALLAFHTSTFPVIDIKDDTVNMETIRPEWTQFEPDSTPLIDFIKDHRKIEPQKKEPEVPEEEGEETQALE</sequence>
<feature type="region of interest" description="Disordered" evidence="2">
    <location>
        <begin position="355"/>
        <end position="379"/>
    </location>
</feature>
<dbReference type="SUPFAM" id="SSF53850">
    <property type="entry name" value="Periplasmic binding protein-like II"/>
    <property type="match status" value="1"/>
</dbReference>
<feature type="signal peptide" evidence="3">
    <location>
        <begin position="1"/>
        <end position="32"/>
    </location>
</feature>
<dbReference type="RefSeq" id="WP_077448843.1">
    <property type="nucleotide sequence ID" value="NZ_FUGD01000087.1"/>
</dbReference>
<dbReference type="EMBL" id="FUGD01000087">
    <property type="protein sequence ID" value="SJM37446.1"/>
    <property type="molecule type" value="Genomic_DNA"/>
</dbReference>
<dbReference type="PANTHER" id="PTHR30006:SF15">
    <property type="entry name" value="IRON-UTILIZATION PERIPLASMIC PROTEIN"/>
    <property type="match status" value="1"/>
</dbReference>
<evidence type="ECO:0000313" key="4">
    <source>
        <dbReference type="EMBL" id="SJM37446.1"/>
    </source>
</evidence>
<evidence type="ECO:0000256" key="2">
    <source>
        <dbReference type="SAM" id="MobiDB-lite"/>
    </source>
</evidence>
<dbReference type="Pfam" id="PF13343">
    <property type="entry name" value="SBP_bac_6"/>
    <property type="match status" value="1"/>
</dbReference>
<dbReference type="Proteomes" id="UP000188169">
    <property type="component" value="Unassembled WGS sequence"/>
</dbReference>
<dbReference type="STRING" id="1945520.A1019T_01418"/>
<accession>A0A1R4EG45</accession>
<feature type="compositionally biased region" description="Basic and acidic residues" evidence="2">
    <location>
        <begin position="355"/>
        <end position="366"/>
    </location>
</feature>